<proteinExistence type="predicted"/>
<dbReference type="PANTHER" id="PTHR12526">
    <property type="entry name" value="GLYCOSYLTRANSFERASE"/>
    <property type="match status" value="1"/>
</dbReference>
<dbReference type="Pfam" id="PF13692">
    <property type="entry name" value="Glyco_trans_1_4"/>
    <property type="match status" value="1"/>
</dbReference>
<dbReference type="GO" id="GO:0016740">
    <property type="term" value="F:transferase activity"/>
    <property type="evidence" value="ECO:0007669"/>
    <property type="project" value="UniProtKB-KW"/>
</dbReference>
<sequence length="403" mass="45644">MKQFDSIICITQTSWKGDFQKAVVQLMTELSARHRVLFVDYFYTVKDFAKGVMGQQDVPVKEIMHLNNPLKKMPVANGGDLYLWTPPLMIPLNWLSAKPHDQLLHWNTDRLIANLRSVMRRLSIHRPLVINAYNPVIGLPLLGKLNECATIYYCFDEITAAGSWMSRHGERYEEAFLRRVDAVVTTSETLRQAKSLIQPQTFCVKNGANFDLFNKTRQLASQQPPQKPIVGYLGSADNRINIDLVEYCVRTMPDVEFQFIGEVHEPDLPRRLATYANVTFIPPHQPADLPPILAKLSVGIIPFVCNAHTYTIYPLKINEYLAAGLPVVSTPFSILDDFGTIIELADTPEAFASGLRHALSDTSEERIQQRVAMAQANSWEQRAHEFEAVIQQVPKAWKQGQVV</sequence>
<dbReference type="AlphaFoldDB" id="A0A6L9L6T2"/>
<keyword evidence="1" id="KW-0808">Transferase</keyword>
<dbReference type="RefSeq" id="WP_163946684.1">
    <property type="nucleotide sequence ID" value="NZ_JAAFZH010000003.1"/>
</dbReference>
<comment type="caution">
    <text evidence="1">The sequence shown here is derived from an EMBL/GenBank/DDBJ whole genome shotgun (WGS) entry which is preliminary data.</text>
</comment>
<protein>
    <submittedName>
        <fullName evidence="1">Glycosyltransferase family 1 protein</fullName>
    </submittedName>
</protein>
<keyword evidence="2" id="KW-1185">Reference proteome</keyword>
<evidence type="ECO:0000313" key="1">
    <source>
        <dbReference type="EMBL" id="NDU95197.1"/>
    </source>
</evidence>
<accession>A0A6L9L6T2</accession>
<dbReference type="Gene3D" id="3.40.50.2000">
    <property type="entry name" value="Glycogen Phosphorylase B"/>
    <property type="match status" value="1"/>
</dbReference>
<gene>
    <name evidence="1" type="ORF">GK108_09960</name>
</gene>
<dbReference type="Proteomes" id="UP000474175">
    <property type="component" value="Unassembled WGS sequence"/>
</dbReference>
<organism evidence="1 2">
    <name type="scientific">Spirosoma terrae</name>
    <dbReference type="NCBI Taxonomy" id="1968276"/>
    <lineage>
        <taxon>Bacteria</taxon>
        <taxon>Pseudomonadati</taxon>
        <taxon>Bacteroidota</taxon>
        <taxon>Cytophagia</taxon>
        <taxon>Cytophagales</taxon>
        <taxon>Cytophagaceae</taxon>
        <taxon>Spirosoma</taxon>
    </lineage>
</organism>
<dbReference type="EMBL" id="JAAFZH010000003">
    <property type="protein sequence ID" value="NDU95197.1"/>
    <property type="molecule type" value="Genomic_DNA"/>
</dbReference>
<dbReference type="SUPFAM" id="SSF53756">
    <property type="entry name" value="UDP-Glycosyltransferase/glycogen phosphorylase"/>
    <property type="match status" value="1"/>
</dbReference>
<reference evidence="1 2" key="1">
    <citation type="submission" date="2020-02" db="EMBL/GenBank/DDBJ databases">
        <title>Draft genome sequence of two Spirosoma agri KCTC 52727 and Spirosoma terrae KCTC 52035.</title>
        <authorList>
            <person name="Rojas J."/>
            <person name="Ambika Manirajan B."/>
            <person name="Suarez C."/>
            <person name="Ratering S."/>
            <person name="Schnell S."/>
        </authorList>
    </citation>
    <scope>NUCLEOTIDE SEQUENCE [LARGE SCALE GENOMIC DNA]</scope>
    <source>
        <strain evidence="1 2">KCTC 52035</strain>
    </source>
</reference>
<evidence type="ECO:0000313" key="2">
    <source>
        <dbReference type="Proteomes" id="UP000474175"/>
    </source>
</evidence>
<dbReference type="PANTHER" id="PTHR12526:SF630">
    <property type="entry name" value="GLYCOSYLTRANSFERASE"/>
    <property type="match status" value="1"/>
</dbReference>
<name>A0A6L9L6T2_9BACT</name>
<dbReference type="Gene3D" id="3.40.50.11010">
    <property type="match status" value="1"/>
</dbReference>